<evidence type="ECO:0008006" key="13">
    <source>
        <dbReference type="Google" id="ProtNLM"/>
    </source>
</evidence>
<evidence type="ECO:0000256" key="7">
    <source>
        <dbReference type="PROSITE-ProRule" id="PRU10141"/>
    </source>
</evidence>
<dbReference type="Gene3D" id="1.10.510.10">
    <property type="entry name" value="Transferase(Phosphotransferase) domain 1"/>
    <property type="match status" value="1"/>
</dbReference>
<dbReference type="EMBL" id="CABIJS010000288">
    <property type="protein sequence ID" value="VUZ48331.1"/>
    <property type="molecule type" value="Genomic_DNA"/>
</dbReference>
<dbReference type="PROSITE" id="PS00108">
    <property type="entry name" value="PROTEIN_KINASE_ST"/>
    <property type="match status" value="1"/>
</dbReference>
<feature type="region of interest" description="Disordered" evidence="8">
    <location>
        <begin position="245"/>
        <end position="267"/>
    </location>
</feature>
<dbReference type="GO" id="GO:0005524">
    <property type="term" value="F:ATP binding"/>
    <property type="evidence" value="ECO:0007669"/>
    <property type="project" value="UniProtKB-UniRule"/>
</dbReference>
<dbReference type="PROSITE" id="PS51285">
    <property type="entry name" value="AGC_KINASE_CTER"/>
    <property type="match status" value="1"/>
</dbReference>
<feature type="binding site" evidence="7">
    <location>
        <position position="846"/>
    </location>
    <ligand>
        <name>ATP</name>
        <dbReference type="ChEBI" id="CHEBI:30616"/>
    </ligand>
</feature>
<dbReference type="GO" id="GO:0004674">
    <property type="term" value="F:protein serine/threonine kinase activity"/>
    <property type="evidence" value="ECO:0007669"/>
    <property type="project" value="UniProtKB-KW"/>
</dbReference>
<dbReference type="Gene3D" id="3.30.200.20">
    <property type="entry name" value="Phosphorylase Kinase, domain 1"/>
    <property type="match status" value="1"/>
</dbReference>
<proteinExistence type="predicted"/>
<dbReference type="PROSITE" id="PS00107">
    <property type="entry name" value="PROTEIN_KINASE_ATP"/>
    <property type="match status" value="1"/>
</dbReference>
<feature type="region of interest" description="Disordered" evidence="8">
    <location>
        <begin position="350"/>
        <end position="370"/>
    </location>
</feature>
<sequence length="1139" mass="127311">MAKAKSPPKKKHEKSSKADKQSLTHRGRSTSRCSKTTFIEVNPKSPYCYTHKQYAPCNMENCQLKPIPAKLAKNCRGELFLITKPEKCSPRSGSSKKMRKSRTPINISVHPPSRMQSGFGCKDCFIHEFARPMLPAGKCIQGRPRSYGCPCCVQKYQLQKQQPVKRYENSSNSDICYTTTTSSDETSEGRADYGDVRLVPVQQNGPRSLVSSPPRTLPTQRDSNSETEIALKPGENVKIVYETRPINGNARENEQRRSKSAAQPTIRVGRDYSPARINGASKILYATEPETNDYPNVQISRSSYTNAGERQDVTVTTTTESISTDGYPNHKPSYGFVVDPQFPERRGNNHEVTKRDGENGIGFESSRPSGIPYFDYGSDNNIDTNVNGMRRERNDVYLETSYLTSGPAPNMRIQGRTIRSDNSTYLPNDTPLGGVALDDTLETVDSLTGRLASGDLISRTPIELLAPNFDEGINQSRTDLNNRHDPIANAESAFSSHAYEVVRDTDSYSTQRTSFEMPVPTSAAVAREEIKSHPPPPPLNPGPPSESPPSHQIPVIPKPPLNKLEPKARLSDPLSNNEANRGNSFDLMNMVSIQVGSLIQQRLRELSAQLRLNEQPPIPKKLSANPGTSKLSTANRPQQKETIPAKLQQGNPTARVTKAPSLQSPTRLTQVTNKQFEYVDTFIDRQFRGVDKKSPEQPKTKAIHTNIELPSVTQKDSTNPTYENISRNLKNGNLINKQVKQNGVKGASQQPAKKDTKTPLSEPSALVFNRSIQPEQLIVQRVKELMGRGSETRSLTSGPIAYSPAEQSQIRPRFDDFRLVAVLGQGNFGKVLLAEHKPSNAYMALKTFKKVELLRDDNVDTLKIEKRVLLTVSQARHPCFVHMLACMQQPDYAVIVLEYMPGGDLMQHIQRGKFSEQQTAFYAASVILGLEFLHDNNIMYRDLKLENLLLTLKGYLKLLDFGLCKEGMGPNDRTDTFCGTPEFVAPEMITGNGYTRAIDWWCLGVLIYEMIVGKCPFAGATDQVLYNNIIRQEPRIPPNVSAKTTDIIKRFMQKNPAQRLGAIAGGSTAIKTHPFFADTDFEGILMQRVKPPFMPKIRNIEDVSNFDTRYTKTVPRLSMTDRSLSPRDDMLYFADFDFY</sequence>
<dbReference type="InterPro" id="IPR000719">
    <property type="entry name" value="Prot_kinase_dom"/>
</dbReference>
<protein>
    <recommendedName>
        <fullName evidence="13">Protein kinase domain-containing protein</fullName>
    </recommendedName>
</protein>
<dbReference type="InterPro" id="IPR000961">
    <property type="entry name" value="AGC-kinase_C"/>
</dbReference>
<evidence type="ECO:0000256" key="6">
    <source>
        <dbReference type="ARBA" id="ARBA00022840"/>
    </source>
</evidence>
<feature type="compositionally biased region" description="Basic residues" evidence="8">
    <location>
        <begin position="1"/>
        <end position="14"/>
    </location>
</feature>
<evidence type="ECO:0000256" key="1">
    <source>
        <dbReference type="ARBA" id="ARBA00022527"/>
    </source>
</evidence>
<dbReference type="FunFam" id="1.10.510.10:FF:000210">
    <property type="entry name" value="Non-specific serine/threonine protein kinase"/>
    <property type="match status" value="1"/>
</dbReference>
<feature type="compositionally biased region" description="Polar residues" evidence="8">
    <location>
        <begin position="742"/>
        <end position="751"/>
    </location>
</feature>
<name>A0A564YM17_HYMDI</name>
<evidence type="ECO:0000259" key="9">
    <source>
        <dbReference type="PROSITE" id="PS50011"/>
    </source>
</evidence>
<dbReference type="Pfam" id="PF00069">
    <property type="entry name" value="Pkinase"/>
    <property type="match status" value="1"/>
</dbReference>
<feature type="compositionally biased region" description="Polar residues" evidence="8">
    <location>
        <begin position="201"/>
        <end position="222"/>
    </location>
</feature>
<feature type="domain" description="AGC-kinase C-terminal" evidence="10">
    <location>
        <begin position="1077"/>
        <end position="1139"/>
    </location>
</feature>
<dbReference type="Pfam" id="PF00433">
    <property type="entry name" value="Pkinase_C"/>
    <property type="match status" value="1"/>
</dbReference>
<keyword evidence="5" id="KW-0418">Kinase</keyword>
<keyword evidence="4 7" id="KW-0547">Nucleotide-binding</keyword>
<feature type="compositionally biased region" description="Polar residues" evidence="8">
    <location>
        <begin position="648"/>
        <end position="663"/>
    </location>
</feature>
<feature type="region of interest" description="Disordered" evidence="8">
    <location>
        <begin position="508"/>
        <end position="577"/>
    </location>
</feature>
<organism evidence="11 12">
    <name type="scientific">Hymenolepis diminuta</name>
    <name type="common">Rat tapeworm</name>
    <dbReference type="NCBI Taxonomy" id="6216"/>
    <lineage>
        <taxon>Eukaryota</taxon>
        <taxon>Metazoa</taxon>
        <taxon>Spiralia</taxon>
        <taxon>Lophotrochozoa</taxon>
        <taxon>Platyhelminthes</taxon>
        <taxon>Cestoda</taxon>
        <taxon>Eucestoda</taxon>
        <taxon>Cyclophyllidea</taxon>
        <taxon>Hymenolepididae</taxon>
        <taxon>Hymenolepis</taxon>
    </lineage>
</organism>
<feature type="region of interest" description="Disordered" evidence="8">
    <location>
        <begin position="742"/>
        <end position="763"/>
    </location>
</feature>
<reference evidence="11 12" key="1">
    <citation type="submission" date="2019-07" db="EMBL/GenBank/DDBJ databases">
        <authorList>
            <person name="Jastrzebski P J."/>
            <person name="Paukszto L."/>
            <person name="Jastrzebski P J."/>
        </authorList>
    </citation>
    <scope>NUCLEOTIDE SEQUENCE [LARGE SCALE GENOMIC DNA]</scope>
    <source>
        <strain evidence="11 12">WMS-il1</strain>
    </source>
</reference>
<evidence type="ECO:0000256" key="2">
    <source>
        <dbReference type="ARBA" id="ARBA00022553"/>
    </source>
</evidence>
<dbReference type="SMART" id="SM00220">
    <property type="entry name" value="S_TKc"/>
    <property type="match status" value="1"/>
</dbReference>
<feature type="domain" description="Protein kinase" evidence="9">
    <location>
        <begin position="817"/>
        <end position="1076"/>
    </location>
</feature>
<dbReference type="SUPFAM" id="SSF56112">
    <property type="entry name" value="Protein kinase-like (PK-like)"/>
    <property type="match status" value="1"/>
</dbReference>
<keyword evidence="3" id="KW-0808">Transferase</keyword>
<dbReference type="PANTHER" id="PTHR24351">
    <property type="entry name" value="RIBOSOMAL PROTEIN S6 KINASE"/>
    <property type="match status" value="1"/>
</dbReference>
<dbReference type="AlphaFoldDB" id="A0A564YM17"/>
<evidence type="ECO:0000256" key="4">
    <source>
        <dbReference type="ARBA" id="ARBA00022741"/>
    </source>
</evidence>
<keyword evidence="2" id="KW-0597">Phosphoprotein</keyword>
<evidence type="ECO:0000256" key="3">
    <source>
        <dbReference type="ARBA" id="ARBA00022679"/>
    </source>
</evidence>
<evidence type="ECO:0000256" key="8">
    <source>
        <dbReference type="SAM" id="MobiDB-lite"/>
    </source>
</evidence>
<feature type="compositionally biased region" description="Pro residues" evidence="8">
    <location>
        <begin position="533"/>
        <end position="547"/>
    </location>
</feature>
<feature type="region of interest" description="Disordered" evidence="8">
    <location>
        <begin position="1"/>
        <end position="35"/>
    </location>
</feature>
<evidence type="ECO:0000313" key="11">
    <source>
        <dbReference type="EMBL" id="VUZ48331.1"/>
    </source>
</evidence>
<dbReference type="InterPro" id="IPR011009">
    <property type="entry name" value="Kinase-like_dom_sf"/>
</dbReference>
<evidence type="ECO:0000259" key="10">
    <source>
        <dbReference type="PROSITE" id="PS51285"/>
    </source>
</evidence>
<dbReference type="PROSITE" id="PS50011">
    <property type="entry name" value="PROTEIN_KINASE_DOM"/>
    <property type="match status" value="1"/>
</dbReference>
<evidence type="ECO:0000256" key="5">
    <source>
        <dbReference type="ARBA" id="ARBA00022777"/>
    </source>
</evidence>
<dbReference type="InterPro" id="IPR017892">
    <property type="entry name" value="Pkinase_C"/>
</dbReference>
<dbReference type="InterPro" id="IPR017441">
    <property type="entry name" value="Protein_kinase_ATP_BS"/>
</dbReference>
<feature type="region of interest" description="Disordered" evidence="8">
    <location>
        <begin position="87"/>
        <end position="109"/>
    </location>
</feature>
<feature type="region of interest" description="Disordered" evidence="8">
    <location>
        <begin position="169"/>
        <end position="231"/>
    </location>
</feature>
<dbReference type="Proteomes" id="UP000321570">
    <property type="component" value="Unassembled WGS sequence"/>
</dbReference>
<gene>
    <name evidence="11" type="ORF">WMSIL1_LOCUS7704</name>
</gene>
<keyword evidence="1" id="KW-0723">Serine/threonine-protein kinase</keyword>
<evidence type="ECO:0000313" key="12">
    <source>
        <dbReference type="Proteomes" id="UP000321570"/>
    </source>
</evidence>
<accession>A0A564YM17</accession>
<dbReference type="SMART" id="SM00133">
    <property type="entry name" value="S_TK_X"/>
    <property type="match status" value="1"/>
</dbReference>
<dbReference type="InterPro" id="IPR008271">
    <property type="entry name" value="Ser/Thr_kinase_AS"/>
</dbReference>
<keyword evidence="6 7" id="KW-0067">ATP-binding</keyword>
<keyword evidence="12" id="KW-1185">Reference proteome</keyword>
<feature type="compositionally biased region" description="Polar residues" evidence="8">
    <location>
        <begin position="625"/>
        <end position="641"/>
    </location>
</feature>
<feature type="region of interest" description="Disordered" evidence="8">
    <location>
        <begin position="615"/>
        <end position="663"/>
    </location>
</feature>